<dbReference type="AlphaFoldDB" id="A0A5N6LTN8"/>
<dbReference type="Proteomes" id="UP000326396">
    <property type="component" value="Linkage Group LG8"/>
</dbReference>
<accession>A0A5N6LTN8</accession>
<evidence type="ECO:0008006" key="3">
    <source>
        <dbReference type="Google" id="ProtNLM"/>
    </source>
</evidence>
<keyword evidence="2" id="KW-1185">Reference proteome</keyword>
<proteinExistence type="predicted"/>
<dbReference type="OrthoDB" id="1752268at2759"/>
<organism evidence="1 2">
    <name type="scientific">Mikania micrantha</name>
    <name type="common">bitter vine</name>
    <dbReference type="NCBI Taxonomy" id="192012"/>
    <lineage>
        <taxon>Eukaryota</taxon>
        <taxon>Viridiplantae</taxon>
        <taxon>Streptophyta</taxon>
        <taxon>Embryophyta</taxon>
        <taxon>Tracheophyta</taxon>
        <taxon>Spermatophyta</taxon>
        <taxon>Magnoliopsida</taxon>
        <taxon>eudicotyledons</taxon>
        <taxon>Gunneridae</taxon>
        <taxon>Pentapetalae</taxon>
        <taxon>asterids</taxon>
        <taxon>campanulids</taxon>
        <taxon>Asterales</taxon>
        <taxon>Asteraceae</taxon>
        <taxon>Asteroideae</taxon>
        <taxon>Heliantheae alliance</taxon>
        <taxon>Eupatorieae</taxon>
        <taxon>Mikania</taxon>
    </lineage>
</organism>
<evidence type="ECO:0000313" key="1">
    <source>
        <dbReference type="EMBL" id="KAD2804944.1"/>
    </source>
</evidence>
<dbReference type="PANTHER" id="PTHR33240">
    <property type="entry name" value="OS08G0508500 PROTEIN"/>
    <property type="match status" value="1"/>
</dbReference>
<sequence length="379" mass="43534">MESLQINGTSEALKVAGSIHGVRDKHLIRKLHGVNGTLEDMNSLMTIDKAYRALNLPPPRIKEVYAIHPGEVSSVARRKEEKFEGYPILTKTPSEIWRTEGLKWEQPRPLRDNPARDKSRYYEYHKVHGHDTNDCWHLKKQIEKYHADGDLKHLVGQKKGEKTPKEGKKKDGEVVHEIYTISGKAEDSKFNSKRRTRNLEVWMCTLLTVPACDGCYNTNSLNITAFIRRYKMHRVFVDTGSSSDILYEHAFKKMSWEDQQLMEKVDYPVMGFSGEMVKISLPLTIGEGRKQCTINITKVSNGVSALFKKVEKIFSGVSSRGVFDLVYKPRTTIKAEAITDFIADAPEGFRGAVEGWRRRKRRKYVKYILTELLVPMAWE</sequence>
<evidence type="ECO:0000313" key="2">
    <source>
        <dbReference type="Proteomes" id="UP000326396"/>
    </source>
</evidence>
<name>A0A5N6LTN8_9ASTR</name>
<dbReference type="PANTHER" id="PTHR33240:SF15">
    <property type="entry name" value="GAG-PRO-LIKE PROTEIN"/>
    <property type="match status" value="1"/>
</dbReference>
<gene>
    <name evidence="1" type="ORF">E3N88_38321</name>
</gene>
<dbReference type="EMBL" id="SZYD01000018">
    <property type="protein sequence ID" value="KAD2804944.1"/>
    <property type="molecule type" value="Genomic_DNA"/>
</dbReference>
<protein>
    <recommendedName>
        <fullName evidence="3">Peptidase A2 domain-containing protein</fullName>
    </recommendedName>
</protein>
<comment type="caution">
    <text evidence="1">The sequence shown here is derived from an EMBL/GenBank/DDBJ whole genome shotgun (WGS) entry which is preliminary data.</text>
</comment>
<reference evidence="1 2" key="1">
    <citation type="submission" date="2019-05" db="EMBL/GenBank/DDBJ databases">
        <title>Mikania micrantha, genome provides insights into the molecular mechanism of rapid growth.</title>
        <authorList>
            <person name="Liu B."/>
        </authorList>
    </citation>
    <scope>NUCLEOTIDE SEQUENCE [LARGE SCALE GENOMIC DNA]</scope>
    <source>
        <strain evidence="1">NLD-2019</strain>
        <tissue evidence="1">Leaf</tissue>
    </source>
</reference>